<reference evidence="1 2" key="1">
    <citation type="journal article" date="2016" name="ISME J.">
        <title>Integrated multi-omics analyses reveal the biochemical mechanisms and phylogenetic relevance of anaerobic androgen biodegradation in the environment.</title>
        <authorList>
            <person name="Yang F.C."/>
            <person name="Chen Y.L."/>
            <person name="Tang S.L."/>
            <person name="Yu C.P."/>
            <person name="Wang P.H."/>
            <person name="Ismail W."/>
            <person name="Wang C.H."/>
            <person name="Ding J.Y."/>
            <person name="Yang C.Y."/>
            <person name="Yang C.Y."/>
            <person name="Chiang Y.R."/>
        </authorList>
    </citation>
    <scope>NUCLEOTIDE SEQUENCE [LARGE SCALE GENOMIC DNA]</scope>
    <source>
        <strain evidence="1 2">DSM 13999</strain>
    </source>
</reference>
<dbReference type="EMBL" id="LFZK01000001">
    <property type="protein sequence ID" value="KYC29612.1"/>
    <property type="molecule type" value="Genomic_DNA"/>
</dbReference>
<dbReference type="RefSeq" id="WP_067170800.1">
    <property type="nucleotide sequence ID" value="NZ_LFZK01000001.1"/>
</dbReference>
<protein>
    <submittedName>
        <fullName evidence="1">Uncharacterized protein</fullName>
    </submittedName>
</protein>
<proteinExistence type="predicted"/>
<accession>A0A656ZD26</accession>
<dbReference type="Proteomes" id="UP000243416">
    <property type="component" value="Unassembled WGS sequence"/>
</dbReference>
<keyword evidence="2" id="KW-1185">Reference proteome</keyword>
<dbReference type="OrthoDB" id="8527290at2"/>
<evidence type="ECO:0000313" key="1">
    <source>
        <dbReference type="EMBL" id="KYC29612.1"/>
    </source>
</evidence>
<dbReference type="AlphaFoldDB" id="A0A656ZD26"/>
<sequence>MKKSASKPQRGSIRYHLQGNDGLYTPIPFLFVTDRMSQEITAERQQILEALPAAQRERQLKLFERYDPQHSSAAFNAMLHLFTPGRK</sequence>
<gene>
    <name evidence="1" type="ORF">ACY05_02965</name>
</gene>
<comment type="caution">
    <text evidence="1">The sequence shown here is derived from an EMBL/GenBank/DDBJ whole genome shotgun (WGS) entry which is preliminary data.</text>
</comment>
<organism evidence="1 2">
    <name type="scientific">Sterolibacterium denitrificans</name>
    <dbReference type="NCBI Taxonomy" id="157592"/>
    <lineage>
        <taxon>Bacteria</taxon>
        <taxon>Pseudomonadati</taxon>
        <taxon>Pseudomonadota</taxon>
        <taxon>Betaproteobacteria</taxon>
        <taxon>Nitrosomonadales</taxon>
        <taxon>Sterolibacteriaceae</taxon>
        <taxon>Sterolibacterium</taxon>
    </lineage>
</organism>
<name>A0A656ZD26_9PROT</name>
<evidence type="ECO:0000313" key="2">
    <source>
        <dbReference type="Proteomes" id="UP000243416"/>
    </source>
</evidence>